<dbReference type="GO" id="GO:0005737">
    <property type="term" value="C:cytoplasm"/>
    <property type="evidence" value="ECO:0007669"/>
    <property type="project" value="TreeGrafter"/>
</dbReference>
<gene>
    <name evidence="7" type="ORF">TRFO_40216</name>
</gene>
<dbReference type="Gene3D" id="1.10.510.10">
    <property type="entry name" value="Transferase(Phosphotransferase) domain 1"/>
    <property type="match status" value="1"/>
</dbReference>
<dbReference type="Pfam" id="PF00069">
    <property type="entry name" value="Pkinase"/>
    <property type="match status" value="1"/>
</dbReference>
<protein>
    <submittedName>
        <fullName evidence="7">CAMK family protein kinase</fullName>
    </submittedName>
</protein>
<dbReference type="AlphaFoldDB" id="A0A1J4J5R2"/>
<dbReference type="PROSITE" id="PS00108">
    <property type="entry name" value="PROTEIN_KINASE_ST"/>
    <property type="match status" value="1"/>
</dbReference>
<dbReference type="PANTHER" id="PTHR24346:SF82">
    <property type="entry name" value="KP78A-RELATED"/>
    <property type="match status" value="1"/>
</dbReference>
<proteinExistence type="predicted"/>
<dbReference type="OrthoDB" id="10047816at2759"/>
<dbReference type="InterPro" id="IPR011009">
    <property type="entry name" value="Kinase-like_dom_sf"/>
</dbReference>
<evidence type="ECO:0000256" key="2">
    <source>
        <dbReference type="ARBA" id="ARBA00022679"/>
    </source>
</evidence>
<organism evidence="7 8">
    <name type="scientific">Tritrichomonas foetus</name>
    <dbReference type="NCBI Taxonomy" id="1144522"/>
    <lineage>
        <taxon>Eukaryota</taxon>
        <taxon>Metamonada</taxon>
        <taxon>Parabasalia</taxon>
        <taxon>Tritrichomonadida</taxon>
        <taxon>Tritrichomonadidae</taxon>
        <taxon>Tritrichomonas</taxon>
    </lineage>
</organism>
<dbReference type="InterPro" id="IPR008271">
    <property type="entry name" value="Ser/Thr_kinase_AS"/>
</dbReference>
<evidence type="ECO:0000256" key="5">
    <source>
        <dbReference type="ARBA" id="ARBA00022840"/>
    </source>
</evidence>
<dbReference type="RefSeq" id="XP_068346624.1">
    <property type="nucleotide sequence ID" value="XM_068513068.1"/>
</dbReference>
<name>A0A1J4J5R2_9EUKA</name>
<keyword evidence="4 7" id="KW-0418">Kinase</keyword>
<accession>A0A1J4J5R2</accession>
<reference evidence="7" key="1">
    <citation type="submission" date="2016-10" db="EMBL/GenBank/DDBJ databases">
        <authorList>
            <person name="Benchimol M."/>
            <person name="Almeida L.G."/>
            <person name="Vasconcelos A.T."/>
            <person name="Perreira-Neves A."/>
            <person name="Rosa I.A."/>
            <person name="Tasca T."/>
            <person name="Bogo M.R."/>
            <person name="de Souza W."/>
        </authorList>
    </citation>
    <scope>NUCLEOTIDE SEQUENCE [LARGE SCALE GENOMIC DNA]</scope>
    <source>
        <strain evidence="7">K</strain>
    </source>
</reference>
<dbReference type="VEuPathDB" id="TrichDB:TRFO_40216"/>
<dbReference type="FunFam" id="1.10.510.10:FF:000571">
    <property type="entry name" value="Maternal embryonic leucine zipper kinase"/>
    <property type="match status" value="1"/>
</dbReference>
<keyword evidence="3" id="KW-0547">Nucleotide-binding</keyword>
<dbReference type="GeneID" id="94847772"/>
<comment type="caution">
    <text evidence="7">The sequence shown here is derived from an EMBL/GenBank/DDBJ whole genome shotgun (WGS) entry which is preliminary data.</text>
</comment>
<feature type="domain" description="Protein kinase" evidence="6">
    <location>
        <begin position="1"/>
        <end position="223"/>
    </location>
</feature>
<evidence type="ECO:0000313" key="8">
    <source>
        <dbReference type="Proteomes" id="UP000179807"/>
    </source>
</evidence>
<evidence type="ECO:0000256" key="1">
    <source>
        <dbReference type="ARBA" id="ARBA00022527"/>
    </source>
</evidence>
<dbReference type="InterPro" id="IPR000719">
    <property type="entry name" value="Prot_kinase_dom"/>
</dbReference>
<evidence type="ECO:0000256" key="3">
    <source>
        <dbReference type="ARBA" id="ARBA00022741"/>
    </source>
</evidence>
<dbReference type="SMART" id="SM00220">
    <property type="entry name" value="S_TKc"/>
    <property type="match status" value="1"/>
</dbReference>
<keyword evidence="1" id="KW-0723">Serine/threonine-protein kinase</keyword>
<keyword evidence="8" id="KW-1185">Reference proteome</keyword>
<dbReference type="PANTHER" id="PTHR24346">
    <property type="entry name" value="MAP/MICROTUBULE AFFINITY-REGULATING KINASE"/>
    <property type="match status" value="1"/>
</dbReference>
<evidence type="ECO:0000259" key="6">
    <source>
        <dbReference type="PROSITE" id="PS50011"/>
    </source>
</evidence>
<dbReference type="SUPFAM" id="SSF56112">
    <property type="entry name" value="Protein kinase-like (PK-like)"/>
    <property type="match status" value="1"/>
</dbReference>
<dbReference type="Proteomes" id="UP000179807">
    <property type="component" value="Unassembled WGS sequence"/>
</dbReference>
<keyword evidence="2" id="KW-0808">Transferase</keyword>
<dbReference type="EMBL" id="MLAK01001396">
    <property type="protein sequence ID" value="OHS93487.1"/>
    <property type="molecule type" value="Genomic_DNA"/>
</dbReference>
<evidence type="ECO:0000256" key="4">
    <source>
        <dbReference type="ARBA" id="ARBA00022777"/>
    </source>
</evidence>
<keyword evidence="5" id="KW-0067">ATP-binding</keyword>
<dbReference type="GO" id="GO:0004674">
    <property type="term" value="F:protein serine/threonine kinase activity"/>
    <property type="evidence" value="ECO:0007669"/>
    <property type="project" value="UniProtKB-KW"/>
</dbReference>
<dbReference type="PROSITE" id="PS50011">
    <property type="entry name" value="PROTEIN_KINASE_DOM"/>
    <property type="match status" value="1"/>
</dbReference>
<sequence length="391" mass="45333">MKRSTMINQRARAAFESEMKILEASDHPFISLFYNMIESELYFYLIIELANRGTLSSYIQAHGALIEPKCVKIFAPILSAINYMHQILNIIHRDIKPDNILFDDFFNIRLIDFGLSKIVDPDSSMVQTTCGTFPFTAPEIIRHVKYDKEVDVWSLGVCLYMMAVGELPFNSTNQKVLFEQILNDEPNYPSNLSPNLVDLLKKMLTKDPAERIKTEEIANHKWVASSKYSFFLSDNFMFHPDYRVQGEINEKIATLMEKNNFNRENYNVLGTAESMFYRIMRKTQILGILRALRALNSKSERKSINLIPRPNNEDEIINSTKKIAMSSSLDLQNTDIVCFRFNHDKDIPKEKMFIKQKVHVRKVKSKNWPQCQIPRIVKPNVTNSNVLSKTD</sequence>
<evidence type="ECO:0000313" key="7">
    <source>
        <dbReference type="EMBL" id="OHS93487.1"/>
    </source>
</evidence>
<dbReference type="GO" id="GO:0035556">
    <property type="term" value="P:intracellular signal transduction"/>
    <property type="evidence" value="ECO:0007669"/>
    <property type="project" value="TreeGrafter"/>
</dbReference>
<dbReference type="GO" id="GO:0005524">
    <property type="term" value="F:ATP binding"/>
    <property type="evidence" value="ECO:0007669"/>
    <property type="project" value="UniProtKB-KW"/>
</dbReference>